<evidence type="ECO:0000256" key="3">
    <source>
        <dbReference type="ARBA" id="ARBA00022842"/>
    </source>
</evidence>
<sequence>MSRLALFDLDHTLLPFDSDYEWGQFLVRQGVVDGDQYAKSNEQFYADYKVGKLDIDAFLRFALKPLSENTREQLQQWHDAFMREKIYGQLHPNALALVKKHQAVGDLCCVVTATNSFVTRPIVKAFGIDHLVATDPATENNQAHGRFTGKVAGLPSFKEGKVTRVNAWLQEQGLSLDSLEKSYFYSDSMNDLPLLEYVSNPVATNPDGRLRAEAEKRHWPILELFSSSNNLNTLHDY</sequence>
<dbReference type="InterPro" id="IPR023214">
    <property type="entry name" value="HAD_sf"/>
</dbReference>
<dbReference type="InterPro" id="IPR036412">
    <property type="entry name" value="HAD-like_sf"/>
</dbReference>
<dbReference type="RefSeq" id="WP_353438479.1">
    <property type="nucleotide sequence ID" value="NZ_CP099959.1"/>
</dbReference>
<dbReference type="Gene3D" id="1.20.1440.100">
    <property type="entry name" value="SG protein - dephosphorylation function"/>
    <property type="match status" value="1"/>
</dbReference>
<reference evidence="4" key="1">
    <citation type="submission" date="2022-06" db="EMBL/GenBank/DDBJ databases">
        <title>New Polynucleobacter species.</title>
        <authorList>
            <person name="Hahn M.W."/>
        </authorList>
    </citation>
    <scope>NUCLEOTIDE SEQUENCE</scope>
    <source>
        <strain evidence="4">UK-FUSCHL-C3</strain>
    </source>
</reference>
<dbReference type="NCBIfam" id="TIGR01488">
    <property type="entry name" value="HAD-SF-IB"/>
    <property type="match status" value="1"/>
</dbReference>
<dbReference type="CDD" id="cd02612">
    <property type="entry name" value="HAD_PGPPase"/>
    <property type="match status" value="1"/>
</dbReference>
<evidence type="ECO:0000256" key="1">
    <source>
        <dbReference type="ARBA" id="ARBA00022723"/>
    </source>
</evidence>
<name>A0AAU8A2Q1_9BURK</name>
<keyword evidence="3" id="KW-0460">Magnesium</keyword>
<protein>
    <submittedName>
        <fullName evidence="4">HAD-IB family hydrolase</fullName>
    </submittedName>
</protein>
<evidence type="ECO:0000256" key="2">
    <source>
        <dbReference type="ARBA" id="ARBA00022801"/>
    </source>
</evidence>
<dbReference type="GO" id="GO:0016787">
    <property type="term" value="F:hydrolase activity"/>
    <property type="evidence" value="ECO:0007669"/>
    <property type="project" value="UniProtKB-KW"/>
</dbReference>
<accession>A0AAU8A2Q1</accession>
<dbReference type="PANTHER" id="PTHR43344">
    <property type="entry name" value="PHOSPHOSERINE PHOSPHATASE"/>
    <property type="match status" value="1"/>
</dbReference>
<keyword evidence="2 4" id="KW-0378">Hydrolase</keyword>
<dbReference type="EMBL" id="CP099959">
    <property type="protein sequence ID" value="XCC57449.1"/>
    <property type="molecule type" value="Genomic_DNA"/>
</dbReference>
<gene>
    <name evidence="4" type="ORF">NKE59_08130</name>
</gene>
<dbReference type="InterPro" id="IPR006385">
    <property type="entry name" value="HAD_hydro_SerB1"/>
</dbReference>
<dbReference type="NCBIfam" id="TIGR01490">
    <property type="entry name" value="HAD-SF-IB-hyp1"/>
    <property type="match status" value="1"/>
</dbReference>
<proteinExistence type="predicted"/>
<dbReference type="SUPFAM" id="SSF56784">
    <property type="entry name" value="HAD-like"/>
    <property type="match status" value="1"/>
</dbReference>
<evidence type="ECO:0000313" key="4">
    <source>
        <dbReference type="EMBL" id="XCC57449.1"/>
    </source>
</evidence>
<dbReference type="Pfam" id="PF12710">
    <property type="entry name" value="HAD"/>
    <property type="match status" value="1"/>
</dbReference>
<organism evidence="4">
    <name type="scientific">Polynucleobacter sp. UK-FUSCHL-C3</name>
    <dbReference type="NCBI Taxonomy" id="2955208"/>
    <lineage>
        <taxon>Bacteria</taxon>
        <taxon>Pseudomonadati</taxon>
        <taxon>Pseudomonadota</taxon>
        <taxon>Betaproteobacteria</taxon>
        <taxon>Burkholderiales</taxon>
        <taxon>Burkholderiaceae</taxon>
        <taxon>Polynucleobacter</taxon>
    </lineage>
</organism>
<dbReference type="InterPro" id="IPR050582">
    <property type="entry name" value="HAD-like_SerB"/>
</dbReference>
<keyword evidence="1" id="KW-0479">Metal-binding</keyword>
<dbReference type="GO" id="GO:0046872">
    <property type="term" value="F:metal ion binding"/>
    <property type="evidence" value="ECO:0007669"/>
    <property type="project" value="UniProtKB-KW"/>
</dbReference>
<dbReference type="AlphaFoldDB" id="A0AAU8A2Q1"/>
<dbReference type="Gene3D" id="3.40.50.1000">
    <property type="entry name" value="HAD superfamily/HAD-like"/>
    <property type="match status" value="1"/>
</dbReference>
<dbReference type="PANTHER" id="PTHR43344:SF13">
    <property type="entry name" value="PHOSPHATASE RV3661-RELATED"/>
    <property type="match status" value="1"/>
</dbReference>